<evidence type="ECO:0000256" key="2">
    <source>
        <dbReference type="ARBA" id="ARBA00004229"/>
    </source>
</evidence>
<evidence type="ECO:0000313" key="12">
    <source>
        <dbReference type="Proteomes" id="UP000011087"/>
    </source>
</evidence>
<dbReference type="Gene3D" id="3.40.50.300">
    <property type="entry name" value="P-loop containing nucleotide triphosphate hydrolases"/>
    <property type="match status" value="1"/>
</dbReference>
<dbReference type="SUPFAM" id="SSF52540">
    <property type="entry name" value="P-loop containing nucleoside triphosphate hydrolases"/>
    <property type="match status" value="1"/>
</dbReference>
<dbReference type="OrthoDB" id="48625at2759"/>
<dbReference type="GO" id="GO:0003924">
    <property type="term" value="F:GTPase activity"/>
    <property type="evidence" value="ECO:0007669"/>
    <property type="project" value="InterPro"/>
</dbReference>
<dbReference type="InterPro" id="IPR005225">
    <property type="entry name" value="Small_GTP-bd"/>
</dbReference>
<evidence type="ECO:0000256" key="8">
    <source>
        <dbReference type="ARBA" id="ARBA00023242"/>
    </source>
</evidence>
<dbReference type="OMA" id="NACGVEN"/>
<dbReference type="EMBL" id="JH993142">
    <property type="protein sequence ID" value="EKX33443.1"/>
    <property type="molecule type" value="Genomic_DNA"/>
</dbReference>
<evidence type="ECO:0000313" key="11">
    <source>
        <dbReference type="EnsemblProtists" id="EKX33443"/>
    </source>
</evidence>
<dbReference type="NCBIfam" id="TIGR00231">
    <property type="entry name" value="small_GTP"/>
    <property type="match status" value="1"/>
</dbReference>
<dbReference type="SMART" id="SM00175">
    <property type="entry name" value="RAB"/>
    <property type="match status" value="1"/>
</dbReference>
<evidence type="ECO:0000256" key="4">
    <source>
        <dbReference type="ARBA" id="ARBA00022448"/>
    </source>
</evidence>
<dbReference type="GO" id="GO:0006606">
    <property type="term" value="P:protein import into nucleus"/>
    <property type="evidence" value="ECO:0007669"/>
    <property type="project" value="TreeGrafter"/>
</dbReference>
<dbReference type="PANTHER" id="PTHR24071">
    <property type="entry name" value="RAN GTPASE"/>
    <property type="match status" value="1"/>
</dbReference>
<dbReference type="GO" id="GO:0005634">
    <property type="term" value="C:nucleus"/>
    <property type="evidence" value="ECO:0007669"/>
    <property type="project" value="UniProtKB-SubCell"/>
</dbReference>
<reference evidence="10 12" key="1">
    <citation type="journal article" date="2012" name="Nature">
        <title>Algal genomes reveal evolutionary mosaicism and the fate of nucleomorphs.</title>
        <authorList>
            <consortium name="DOE Joint Genome Institute"/>
            <person name="Curtis B.A."/>
            <person name="Tanifuji G."/>
            <person name="Burki F."/>
            <person name="Gruber A."/>
            <person name="Irimia M."/>
            <person name="Maruyama S."/>
            <person name="Arias M.C."/>
            <person name="Ball S.G."/>
            <person name="Gile G.H."/>
            <person name="Hirakawa Y."/>
            <person name="Hopkins J.F."/>
            <person name="Kuo A."/>
            <person name="Rensing S.A."/>
            <person name="Schmutz J."/>
            <person name="Symeonidi A."/>
            <person name="Elias M."/>
            <person name="Eveleigh R.J."/>
            <person name="Herman E.K."/>
            <person name="Klute M.J."/>
            <person name="Nakayama T."/>
            <person name="Obornik M."/>
            <person name="Reyes-Prieto A."/>
            <person name="Armbrust E.V."/>
            <person name="Aves S.J."/>
            <person name="Beiko R.G."/>
            <person name="Coutinho P."/>
            <person name="Dacks J.B."/>
            <person name="Durnford D.G."/>
            <person name="Fast N.M."/>
            <person name="Green B.R."/>
            <person name="Grisdale C.J."/>
            <person name="Hempel F."/>
            <person name="Henrissat B."/>
            <person name="Hoppner M.P."/>
            <person name="Ishida K."/>
            <person name="Kim E."/>
            <person name="Koreny L."/>
            <person name="Kroth P.G."/>
            <person name="Liu Y."/>
            <person name="Malik S.B."/>
            <person name="Maier U.G."/>
            <person name="McRose D."/>
            <person name="Mock T."/>
            <person name="Neilson J.A."/>
            <person name="Onodera N.T."/>
            <person name="Poole A.M."/>
            <person name="Pritham E.J."/>
            <person name="Richards T.A."/>
            <person name="Rocap G."/>
            <person name="Roy S.W."/>
            <person name="Sarai C."/>
            <person name="Schaack S."/>
            <person name="Shirato S."/>
            <person name="Slamovits C.H."/>
            <person name="Spencer D.F."/>
            <person name="Suzuki S."/>
            <person name="Worden A.Z."/>
            <person name="Zauner S."/>
            <person name="Barry K."/>
            <person name="Bell C."/>
            <person name="Bharti A.K."/>
            <person name="Crow J.A."/>
            <person name="Grimwood J."/>
            <person name="Kramer R."/>
            <person name="Lindquist E."/>
            <person name="Lucas S."/>
            <person name="Salamov A."/>
            <person name="McFadden G.I."/>
            <person name="Lane C.E."/>
            <person name="Keeling P.J."/>
            <person name="Gray M.W."/>
            <person name="Grigoriev I.V."/>
            <person name="Archibald J.M."/>
        </authorList>
    </citation>
    <scope>NUCLEOTIDE SEQUENCE</scope>
    <source>
        <strain evidence="10 12">CCMP2712</strain>
    </source>
</reference>
<dbReference type="PRINTS" id="PR00627">
    <property type="entry name" value="GTPRANTC4"/>
</dbReference>
<dbReference type="STRING" id="905079.L1IB42"/>
<name>L1IB42_GUITC</name>
<evidence type="ECO:0000256" key="1">
    <source>
        <dbReference type="ARBA" id="ARBA00004123"/>
    </source>
</evidence>
<dbReference type="SMART" id="SM00176">
    <property type="entry name" value="RAN"/>
    <property type="match status" value="1"/>
</dbReference>
<reference evidence="11" key="3">
    <citation type="submission" date="2015-06" db="UniProtKB">
        <authorList>
            <consortium name="EnsemblProtists"/>
        </authorList>
    </citation>
    <scope>IDENTIFICATION</scope>
</reference>
<dbReference type="PROSITE" id="PS51418">
    <property type="entry name" value="RAN"/>
    <property type="match status" value="1"/>
</dbReference>
<dbReference type="Proteomes" id="UP000011087">
    <property type="component" value="Unassembled WGS sequence"/>
</dbReference>
<evidence type="ECO:0000256" key="9">
    <source>
        <dbReference type="RuleBase" id="RU363057"/>
    </source>
</evidence>
<dbReference type="SMART" id="SM00173">
    <property type="entry name" value="RAS"/>
    <property type="match status" value="1"/>
</dbReference>
<sequence length="213" mass="24356">MEGAPQFKLLLVGDGGVGKTTFVKRHLTGEFEKKYIATVGVEVHPLLFHTNRGPLVFNVWDTAGQEKFGGLRDGYYIQGNCAIIMFDVTARMTYKNVPNWHRDIVRVCETIPIVLCGNKVDVKDRKVKTKQINFHRKKNLQYYEISARSNYQFEKPFQWLAKKLVGDPNLYFVESPALAPPEVAIDEGMMRQYTLQLEEANQIALPDEDDSDL</sequence>
<keyword evidence="5 9" id="KW-0547">Nucleotide-binding</keyword>
<dbReference type="CDD" id="cd00877">
    <property type="entry name" value="Ran"/>
    <property type="match status" value="1"/>
</dbReference>
<evidence type="ECO:0000313" key="10">
    <source>
        <dbReference type="EMBL" id="EKX33443.1"/>
    </source>
</evidence>
<dbReference type="PaxDb" id="55529-EKX33443"/>
<dbReference type="AlphaFoldDB" id="L1IB42"/>
<accession>L1IB42</accession>
<dbReference type="InterPro" id="IPR027417">
    <property type="entry name" value="P-loop_NTPase"/>
</dbReference>
<dbReference type="KEGG" id="gtt:GUITHDRAFT_90746"/>
<keyword evidence="7 9" id="KW-0342">GTP-binding</keyword>
<evidence type="ECO:0000256" key="5">
    <source>
        <dbReference type="ARBA" id="ARBA00022741"/>
    </source>
</evidence>
<keyword evidence="12" id="KW-1185">Reference proteome</keyword>
<dbReference type="EnsemblProtists" id="EKX33443">
    <property type="protein sequence ID" value="EKX33443"/>
    <property type="gene ID" value="GUITHDRAFT_90746"/>
</dbReference>
<proteinExistence type="inferred from homology"/>
<keyword evidence="6 9" id="KW-0653">Protein transport</keyword>
<evidence type="ECO:0000256" key="3">
    <source>
        <dbReference type="ARBA" id="ARBA00008028"/>
    </source>
</evidence>
<reference evidence="12" key="2">
    <citation type="submission" date="2012-11" db="EMBL/GenBank/DDBJ databases">
        <authorList>
            <person name="Kuo A."/>
            <person name="Curtis B.A."/>
            <person name="Tanifuji G."/>
            <person name="Burki F."/>
            <person name="Gruber A."/>
            <person name="Irimia M."/>
            <person name="Maruyama S."/>
            <person name="Arias M.C."/>
            <person name="Ball S.G."/>
            <person name="Gile G.H."/>
            <person name="Hirakawa Y."/>
            <person name="Hopkins J.F."/>
            <person name="Rensing S.A."/>
            <person name="Schmutz J."/>
            <person name="Symeonidi A."/>
            <person name="Elias M."/>
            <person name="Eveleigh R.J."/>
            <person name="Herman E.K."/>
            <person name="Klute M.J."/>
            <person name="Nakayama T."/>
            <person name="Obornik M."/>
            <person name="Reyes-Prieto A."/>
            <person name="Armbrust E.V."/>
            <person name="Aves S.J."/>
            <person name="Beiko R.G."/>
            <person name="Coutinho P."/>
            <person name="Dacks J.B."/>
            <person name="Durnford D.G."/>
            <person name="Fast N.M."/>
            <person name="Green B.R."/>
            <person name="Grisdale C."/>
            <person name="Hempe F."/>
            <person name="Henrissat B."/>
            <person name="Hoppner M.P."/>
            <person name="Ishida K.-I."/>
            <person name="Kim E."/>
            <person name="Koreny L."/>
            <person name="Kroth P.G."/>
            <person name="Liu Y."/>
            <person name="Malik S.-B."/>
            <person name="Maier U.G."/>
            <person name="McRose D."/>
            <person name="Mock T."/>
            <person name="Neilson J.A."/>
            <person name="Onodera N.T."/>
            <person name="Poole A.M."/>
            <person name="Pritham E.J."/>
            <person name="Richards T.A."/>
            <person name="Rocap G."/>
            <person name="Roy S.W."/>
            <person name="Sarai C."/>
            <person name="Schaack S."/>
            <person name="Shirato S."/>
            <person name="Slamovits C.H."/>
            <person name="Spencer D.F."/>
            <person name="Suzuki S."/>
            <person name="Worden A.Z."/>
            <person name="Zauner S."/>
            <person name="Barry K."/>
            <person name="Bell C."/>
            <person name="Bharti A.K."/>
            <person name="Crow J.A."/>
            <person name="Grimwood J."/>
            <person name="Kramer R."/>
            <person name="Lindquist E."/>
            <person name="Lucas S."/>
            <person name="Salamov A."/>
            <person name="McFadden G.I."/>
            <person name="Lane C.E."/>
            <person name="Keeling P.J."/>
            <person name="Gray M.W."/>
            <person name="Grigoriev I.V."/>
            <person name="Archibald J.M."/>
        </authorList>
    </citation>
    <scope>NUCLEOTIDE SEQUENCE</scope>
    <source>
        <strain evidence="12">CCMP2712</strain>
    </source>
</reference>
<gene>
    <name evidence="10" type="ORF">GUITHDRAFT_90746</name>
</gene>
<dbReference type="FunFam" id="3.40.50.300:FF:000131">
    <property type="entry name" value="GTP-binding nuclear protein Ran"/>
    <property type="match status" value="1"/>
</dbReference>
<dbReference type="GeneID" id="17290162"/>
<comment type="similarity">
    <text evidence="3 9">Belongs to the small GTPase superfamily. Ran family.</text>
</comment>
<comment type="function">
    <text evidence="9">GTP-binding protein involved in nucleocytoplasmic transport. Required for the import of protein into the nucleus and also for RNA export. Involved in chromatin condensation and control of cell cycle.</text>
</comment>
<dbReference type="HOGENOM" id="CLU_041217_13_0_1"/>
<dbReference type="GO" id="GO:0009507">
    <property type="term" value="C:chloroplast"/>
    <property type="evidence" value="ECO:0007669"/>
    <property type="project" value="UniProtKB-SubCell"/>
</dbReference>
<protein>
    <recommendedName>
        <fullName evidence="9">GTP-binding nuclear protein</fullName>
    </recommendedName>
</protein>
<dbReference type="PROSITE" id="PS51419">
    <property type="entry name" value="RAB"/>
    <property type="match status" value="1"/>
</dbReference>
<keyword evidence="4 9" id="KW-0813">Transport</keyword>
<evidence type="ECO:0000256" key="7">
    <source>
        <dbReference type="ARBA" id="ARBA00023134"/>
    </source>
</evidence>
<dbReference type="InterPro" id="IPR002041">
    <property type="entry name" value="Ran_GTPase"/>
</dbReference>
<keyword evidence="8 9" id="KW-0539">Nucleus</keyword>
<comment type="subcellular location">
    <subcellularLocation>
        <location evidence="1 9">Nucleus</location>
    </subcellularLocation>
    <subcellularLocation>
        <location evidence="2">Plastid</location>
        <location evidence="2">Chloroplast</location>
    </subcellularLocation>
</comment>
<dbReference type="RefSeq" id="XP_005820423.1">
    <property type="nucleotide sequence ID" value="XM_005820366.1"/>
</dbReference>
<dbReference type="InterPro" id="IPR001806">
    <property type="entry name" value="Small_GTPase"/>
</dbReference>
<organism evidence="10">
    <name type="scientific">Guillardia theta (strain CCMP2712)</name>
    <name type="common">Cryptophyte</name>
    <dbReference type="NCBI Taxonomy" id="905079"/>
    <lineage>
        <taxon>Eukaryota</taxon>
        <taxon>Cryptophyceae</taxon>
        <taxon>Pyrenomonadales</taxon>
        <taxon>Geminigeraceae</taxon>
        <taxon>Guillardia</taxon>
    </lineage>
</organism>
<dbReference type="PANTHER" id="PTHR24071:SF0">
    <property type="entry name" value="GTP-BINDING NUCLEAR PROTEIN RAN"/>
    <property type="match status" value="1"/>
</dbReference>
<evidence type="ECO:0000256" key="6">
    <source>
        <dbReference type="ARBA" id="ARBA00022927"/>
    </source>
</evidence>
<dbReference type="GO" id="GO:0005525">
    <property type="term" value="F:GTP binding"/>
    <property type="evidence" value="ECO:0007669"/>
    <property type="project" value="UniProtKB-KW"/>
</dbReference>
<dbReference type="SMART" id="SM00174">
    <property type="entry name" value="RHO"/>
    <property type="match status" value="1"/>
</dbReference>
<dbReference type="eggNOG" id="KOG0096">
    <property type="taxonomic scope" value="Eukaryota"/>
</dbReference>
<dbReference type="Pfam" id="PF00071">
    <property type="entry name" value="Ras"/>
    <property type="match status" value="1"/>
</dbReference>
<dbReference type="PROSITE" id="PS51421">
    <property type="entry name" value="RAS"/>
    <property type="match status" value="1"/>
</dbReference>
<dbReference type="GO" id="GO:0000054">
    <property type="term" value="P:ribosomal subunit export from nucleus"/>
    <property type="evidence" value="ECO:0007669"/>
    <property type="project" value="TreeGrafter"/>
</dbReference>